<dbReference type="GO" id="GO:0016788">
    <property type="term" value="F:hydrolase activity, acting on ester bonds"/>
    <property type="evidence" value="ECO:0007669"/>
    <property type="project" value="UniProtKB-ARBA"/>
</dbReference>
<name>A0A1W1IB22_9BACT</name>
<proteinExistence type="predicted"/>
<evidence type="ECO:0000313" key="3">
    <source>
        <dbReference type="Proteomes" id="UP000192042"/>
    </source>
</evidence>
<evidence type="ECO:0000313" key="2">
    <source>
        <dbReference type="EMBL" id="SLM50214.1"/>
    </source>
</evidence>
<keyword evidence="3" id="KW-1185">Reference proteome</keyword>
<dbReference type="InterPro" id="IPR036514">
    <property type="entry name" value="SGNH_hydro_sf"/>
</dbReference>
<dbReference type="Proteomes" id="UP000192042">
    <property type="component" value="Chromosome I"/>
</dbReference>
<dbReference type="Gene3D" id="3.40.50.1110">
    <property type="entry name" value="SGNH hydrolase"/>
    <property type="match status" value="1"/>
</dbReference>
<keyword evidence="1" id="KW-1133">Transmembrane helix</keyword>
<evidence type="ECO:0000256" key="1">
    <source>
        <dbReference type="SAM" id="Phobius"/>
    </source>
</evidence>
<dbReference type="AlphaFoldDB" id="A0A1W1IB22"/>
<evidence type="ECO:0008006" key="4">
    <source>
        <dbReference type="Google" id="ProtNLM"/>
    </source>
</evidence>
<keyword evidence="1" id="KW-0812">Transmembrane</keyword>
<dbReference type="CDD" id="cd00229">
    <property type="entry name" value="SGNH_hydrolase"/>
    <property type="match status" value="1"/>
</dbReference>
<dbReference type="SUPFAM" id="SSF52266">
    <property type="entry name" value="SGNH hydrolase"/>
    <property type="match status" value="1"/>
</dbReference>
<dbReference type="STRING" id="1325564.NSJP_4047"/>
<protein>
    <recommendedName>
        <fullName evidence="4">SGNH hydrolase-type esterase domain-containing protein</fullName>
    </recommendedName>
</protein>
<accession>A0A1W1IB22</accession>
<reference evidence="2 3" key="1">
    <citation type="submission" date="2017-03" db="EMBL/GenBank/DDBJ databases">
        <authorList>
            <person name="Afonso C.L."/>
            <person name="Miller P.J."/>
            <person name="Scott M.A."/>
            <person name="Spackman E."/>
            <person name="Goraichik I."/>
            <person name="Dimitrov K.M."/>
            <person name="Suarez D.L."/>
            <person name="Swayne D.E."/>
        </authorList>
    </citation>
    <scope>NUCLEOTIDE SEQUENCE [LARGE SCALE GENOMIC DNA]</scope>
    <source>
        <strain evidence="2">Genome sequencing of Nitrospira japonica strain NJ11</strain>
    </source>
</reference>
<dbReference type="KEGG" id="nja:NSJP_4047"/>
<feature type="transmembrane region" description="Helical" evidence="1">
    <location>
        <begin position="16"/>
        <end position="40"/>
    </location>
</feature>
<organism evidence="2 3">
    <name type="scientific">Nitrospira japonica</name>
    <dbReference type="NCBI Taxonomy" id="1325564"/>
    <lineage>
        <taxon>Bacteria</taxon>
        <taxon>Pseudomonadati</taxon>
        <taxon>Nitrospirota</taxon>
        <taxon>Nitrospiria</taxon>
        <taxon>Nitrospirales</taxon>
        <taxon>Nitrospiraceae</taxon>
        <taxon>Nitrospira</taxon>
    </lineage>
</organism>
<dbReference type="EMBL" id="LT828648">
    <property type="protein sequence ID" value="SLM50214.1"/>
    <property type="molecule type" value="Genomic_DNA"/>
</dbReference>
<sequence length="381" mass="43788">MIGKVLRRLSPSLKTVVIVMLPILSVVFVLAAAEVVFRLYQRWDYGIPIRASLEQEDWNPAWSLVLDDTLGWRARAGYYDEVTETTSHGKRYPVTRSQHDYGFRMFGDLRSGKPTILVIGDSFTQASQVSDGDTYFAIIKRELNAEIFAYGAGGFGTLQEYMILDRYVDMIHPSLILWQFCLNDFINNDPALEMASSMNNNGWRRPYWVDGRIEYLLPKTWTGSLRMWAQRYSRFFHWTFSRWDRLLAMHPGKTVEDDIAKEGLSHKGFQHAMRVTGELVRKTRLRVGDVPIVAFSCWKAEPYDTAFKMISDQSDIVFFPDIAGEVRAAYERGEDVFHIDMGHWSVEGHRLAGLLISDHLRTLFPKLFQRPPASSAPSTSH</sequence>
<keyword evidence="1" id="KW-0472">Membrane</keyword>
<gene>
    <name evidence="2" type="ORF">NSJP_4047</name>
</gene>